<organism evidence="9 10">
    <name type="scientific">Haliscomenobacter hydrossis (strain ATCC 27775 / DSM 1100 / LMG 10767 / O)</name>
    <dbReference type="NCBI Taxonomy" id="760192"/>
    <lineage>
        <taxon>Bacteria</taxon>
        <taxon>Pseudomonadati</taxon>
        <taxon>Bacteroidota</taxon>
        <taxon>Saprospiria</taxon>
        <taxon>Saprospirales</taxon>
        <taxon>Haliscomenobacteraceae</taxon>
        <taxon>Haliscomenobacter</taxon>
    </lineage>
</organism>
<evidence type="ECO:0000313" key="10">
    <source>
        <dbReference type="Proteomes" id="UP000008461"/>
    </source>
</evidence>
<evidence type="ECO:0000256" key="5">
    <source>
        <dbReference type="ARBA" id="ARBA00022801"/>
    </source>
</evidence>
<reference key="2">
    <citation type="submission" date="2011-04" db="EMBL/GenBank/DDBJ databases">
        <title>Complete sequence of chromosome of Haliscomenobacter hydrossis DSM 1100.</title>
        <authorList>
            <consortium name="US DOE Joint Genome Institute (JGI-PGF)"/>
            <person name="Lucas S."/>
            <person name="Han J."/>
            <person name="Lapidus A."/>
            <person name="Bruce D."/>
            <person name="Goodwin L."/>
            <person name="Pitluck S."/>
            <person name="Peters L."/>
            <person name="Kyrpides N."/>
            <person name="Mavromatis K."/>
            <person name="Ivanova N."/>
            <person name="Ovchinnikova G."/>
            <person name="Pagani I."/>
            <person name="Daligault H."/>
            <person name="Detter J.C."/>
            <person name="Han C."/>
            <person name="Land M."/>
            <person name="Hauser L."/>
            <person name="Markowitz V."/>
            <person name="Cheng J.-F."/>
            <person name="Hugenholtz P."/>
            <person name="Woyke T."/>
            <person name="Wu D."/>
            <person name="Verbarg S."/>
            <person name="Frueling A."/>
            <person name="Brambilla E."/>
            <person name="Klenk H.-P."/>
            <person name="Eisen J.A."/>
        </authorList>
    </citation>
    <scope>NUCLEOTIDE SEQUENCE</scope>
    <source>
        <strain>DSM 1100</strain>
    </source>
</reference>
<evidence type="ECO:0000256" key="1">
    <source>
        <dbReference type="ARBA" id="ARBA00004651"/>
    </source>
</evidence>
<dbReference type="GO" id="GO:0006508">
    <property type="term" value="P:proteolysis"/>
    <property type="evidence" value="ECO:0007669"/>
    <property type="project" value="UniProtKB-KW"/>
</dbReference>
<keyword evidence="4 8" id="KW-0812">Transmembrane</keyword>
<evidence type="ECO:0000256" key="2">
    <source>
        <dbReference type="ARBA" id="ARBA00022475"/>
    </source>
</evidence>
<dbReference type="HOGENOM" id="CLU_1568563_0_0_10"/>
<comment type="subcellular location">
    <subcellularLocation>
        <location evidence="1">Cell membrane</location>
        <topology evidence="1">Multi-pass membrane protein</topology>
    </subcellularLocation>
</comment>
<keyword evidence="3" id="KW-0645">Protease</keyword>
<keyword evidence="10" id="KW-1185">Reference proteome</keyword>
<dbReference type="Proteomes" id="UP000008461">
    <property type="component" value="Chromosome"/>
</dbReference>
<dbReference type="RefSeq" id="WP_013768242.1">
    <property type="nucleotide sequence ID" value="NC_015510.1"/>
</dbReference>
<name>F4KZ60_HALH1</name>
<evidence type="ECO:0000256" key="4">
    <source>
        <dbReference type="ARBA" id="ARBA00022692"/>
    </source>
</evidence>
<dbReference type="InterPro" id="IPR026392">
    <property type="entry name" value="Exo/Archaeosortase_dom"/>
</dbReference>
<dbReference type="AlphaFoldDB" id="F4KZ60"/>
<keyword evidence="5" id="KW-0378">Hydrolase</keyword>
<feature type="transmembrane region" description="Helical" evidence="8">
    <location>
        <begin position="141"/>
        <end position="161"/>
    </location>
</feature>
<dbReference type="KEGG" id="hhy:Halhy_5891"/>
<dbReference type="eggNOG" id="ENOG5033E1R">
    <property type="taxonomic scope" value="Bacteria"/>
</dbReference>
<gene>
    <name evidence="9" type="ordered locus">Halhy_5891</name>
</gene>
<sequence>MNSNQRLFYSVLATLPAFVLKWQQRDWGTAELQFLLYPVQFLVQTFTGLPARYVTDQGYLFEGFVIEKSCAGLNFLVITWCALAWLSIQNGRNWRVQIGALLLSIPLTYGLCIAANTARIISALWIMRVPGLHGALAHESLGVVVYLFVLLLACSLFHHFLTHSKHAKLA</sequence>
<feature type="transmembrane region" description="Helical" evidence="8">
    <location>
        <begin position="71"/>
        <end position="88"/>
    </location>
</feature>
<evidence type="ECO:0000256" key="7">
    <source>
        <dbReference type="ARBA" id="ARBA00023136"/>
    </source>
</evidence>
<evidence type="ECO:0008006" key="11">
    <source>
        <dbReference type="Google" id="ProtNLM"/>
    </source>
</evidence>
<keyword evidence="2" id="KW-1003">Cell membrane</keyword>
<dbReference type="NCBIfam" id="TIGR04287">
    <property type="entry name" value="exosort_XrtK"/>
    <property type="match status" value="1"/>
</dbReference>
<reference evidence="9 10" key="1">
    <citation type="journal article" date="2011" name="Stand. Genomic Sci.">
        <title>Complete genome sequence of Haliscomenobacter hydrossis type strain (O).</title>
        <authorList>
            <consortium name="US DOE Joint Genome Institute (JGI-PGF)"/>
            <person name="Daligault H."/>
            <person name="Lapidus A."/>
            <person name="Zeytun A."/>
            <person name="Nolan M."/>
            <person name="Lucas S."/>
            <person name="Del Rio T.G."/>
            <person name="Tice H."/>
            <person name="Cheng J.F."/>
            <person name="Tapia R."/>
            <person name="Han C."/>
            <person name="Goodwin L."/>
            <person name="Pitluck S."/>
            <person name="Liolios K."/>
            <person name="Pagani I."/>
            <person name="Ivanova N."/>
            <person name="Huntemann M."/>
            <person name="Mavromatis K."/>
            <person name="Mikhailova N."/>
            <person name="Pati A."/>
            <person name="Chen A."/>
            <person name="Palaniappan K."/>
            <person name="Land M."/>
            <person name="Hauser L."/>
            <person name="Brambilla E.M."/>
            <person name="Rohde M."/>
            <person name="Verbarg S."/>
            <person name="Goker M."/>
            <person name="Bristow J."/>
            <person name="Eisen J.A."/>
            <person name="Markowitz V."/>
            <person name="Hugenholtz P."/>
            <person name="Kyrpides N.C."/>
            <person name="Klenk H.P."/>
            <person name="Woyke T."/>
        </authorList>
    </citation>
    <scope>NUCLEOTIDE SEQUENCE [LARGE SCALE GENOMIC DNA]</scope>
    <source>
        <strain evidence="10">ATCC 27775 / DSM 1100 / LMG 10767 / O</strain>
    </source>
</reference>
<keyword evidence="6 8" id="KW-1133">Transmembrane helix</keyword>
<dbReference type="STRING" id="760192.Halhy_5891"/>
<dbReference type="GO" id="GO:0005886">
    <property type="term" value="C:plasma membrane"/>
    <property type="evidence" value="ECO:0007669"/>
    <property type="project" value="UniProtKB-SubCell"/>
</dbReference>
<dbReference type="OrthoDB" id="771658at2"/>
<feature type="transmembrane region" description="Helical" evidence="8">
    <location>
        <begin position="100"/>
        <end position="121"/>
    </location>
</feature>
<dbReference type="NCBIfam" id="TIGR04178">
    <property type="entry name" value="exo_archaeo"/>
    <property type="match status" value="1"/>
</dbReference>
<evidence type="ECO:0000256" key="6">
    <source>
        <dbReference type="ARBA" id="ARBA00022989"/>
    </source>
</evidence>
<evidence type="ECO:0000256" key="3">
    <source>
        <dbReference type="ARBA" id="ARBA00022670"/>
    </source>
</evidence>
<feature type="transmembrane region" description="Helical" evidence="8">
    <location>
        <begin position="34"/>
        <end position="51"/>
    </location>
</feature>
<accession>F4KZ60</accession>
<evidence type="ECO:0000256" key="8">
    <source>
        <dbReference type="SAM" id="Phobius"/>
    </source>
</evidence>
<protein>
    <recommendedName>
        <fullName evidence="11">Exosortase K</fullName>
    </recommendedName>
</protein>
<dbReference type="EMBL" id="CP002691">
    <property type="protein sequence ID" value="AEE53714.1"/>
    <property type="molecule type" value="Genomic_DNA"/>
</dbReference>
<dbReference type="GO" id="GO:0008233">
    <property type="term" value="F:peptidase activity"/>
    <property type="evidence" value="ECO:0007669"/>
    <property type="project" value="UniProtKB-KW"/>
</dbReference>
<proteinExistence type="predicted"/>
<keyword evidence="7 8" id="KW-0472">Membrane</keyword>
<dbReference type="InterPro" id="IPR027551">
    <property type="entry name" value="Exosort_XrtK"/>
</dbReference>
<evidence type="ECO:0000313" key="9">
    <source>
        <dbReference type="EMBL" id="AEE53714.1"/>
    </source>
</evidence>